<comment type="similarity">
    <text evidence="1">Belongs to the bacterial solute-binding protein 3 family.</text>
</comment>
<accession>A0A285JC00</accession>
<evidence type="ECO:0000256" key="1">
    <source>
        <dbReference type="ARBA" id="ARBA00010333"/>
    </source>
</evidence>
<dbReference type="AlphaFoldDB" id="A0A285JC00"/>
<sequence length="277" mass="31255">MAKTTARYCLSALMLWLWLLPKPAGAEIQPQVIAPPTLVWCLDHFPHFHEYDNSDTPVGPSVVLMQELARRAGFQLSFTPRTSLARCLKLMEQGDVDLMSNLRYSDERNQFMYLLPYSSNVAESLFLRKADQRLIDSKAQLRGLTLATLRHYLYNPATMALIAEESRHIAQVDSIEVALEMLLRNRIDGLVAPTISTTEAIKAISSYQQRFKIAPLDFSGVAPNNIHLAIARNSPNAALKPLLQQHLQTMIDDGTVARLIRNPKDRPDVKELKLQQP</sequence>
<feature type="chain" id="PRO_5012583295" evidence="3">
    <location>
        <begin position="27"/>
        <end position="277"/>
    </location>
</feature>
<dbReference type="Gene3D" id="3.40.190.10">
    <property type="entry name" value="Periplasmic binding protein-like II"/>
    <property type="match status" value="2"/>
</dbReference>
<keyword evidence="6" id="KW-1185">Reference proteome</keyword>
<dbReference type="Pfam" id="PF00497">
    <property type="entry name" value="SBP_bac_3"/>
    <property type="match status" value="1"/>
</dbReference>
<dbReference type="InterPro" id="IPR001638">
    <property type="entry name" value="Solute-binding_3/MltF_N"/>
</dbReference>
<evidence type="ECO:0000313" key="6">
    <source>
        <dbReference type="Proteomes" id="UP000219353"/>
    </source>
</evidence>
<dbReference type="OrthoDB" id="370676at2"/>
<dbReference type="PANTHER" id="PTHR35936">
    <property type="entry name" value="MEMBRANE-BOUND LYTIC MUREIN TRANSGLYCOSYLASE F"/>
    <property type="match status" value="1"/>
</dbReference>
<gene>
    <name evidence="5" type="ORF">SAMN06297280_3114</name>
</gene>
<organism evidence="5 6">
    <name type="scientific">Arsukibacterium tuosuense</name>
    <dbReference type="NCBI Taxonomy" id="1323745"/>
    <lineage>
        <taxon>Bacteria</taxon>
        <taxon>Pseudomonadati</taxon>
        <taxon>Pseudomonadota</taxon>
        <taxon>Gammaproteobacteria</taxon>
        <taxon>Chromatiales</taxon>
        <taxon>Chromatiaceae</taxon>
        <taxon>Arsukibacterium</taxon>
    </lineage>
</organism>
<dbReference type="EMBL" id="OBEB01000007">
    <property type="protein sequence ID" value="SNY56701.1"/>
    <property type="molecule type" value="Genomic_DNA"/>
</dbReference>
<feature type="domain" description="Solute-binding protein family 3/N-terminal" evidence="4">
    <location>
        <begin position="37"/>
        <end position="266"/>
    </location>
</feature>
<dbReference type="SMART" id="SM00062">
    <property type="entry name" value="PBPb"/>
    <property type="match status" value="1"/>
</dbReference>
<evidence type="ECO:0000256" key="3">
    <source>
        <dbReference type="SAM" id="SignalP"/>
    </source>
</evidence>
<evidence type="ECO:0000256" key="2">
    <source>
        <dbReference type="ARBA" id="ARBA00022729"/>
    </source>
</evidence>
<feature type="signal peptide" evidence="3">
    <location>
        <begin position="1"/>
        <end position="26"/>
    </location>
</feature>
<keyword evidence="2 3" id="KW-0732">Signal</keyword>
<name>A0A285JC00_9GAMM</name>
<dbReference type="SUPFAM" id="SSF53850">
    <property type="entry name" value="Periplasmic binding protein-like II"/>
    <property type="match status" value="1"/>
</dbReference>
<dbReference type="PANTHER" id="PTHR35936:SF25">
    <property type="entry name" value="ABC TRANSPORTER SUBSTRATE-BINDING PROTEIN"/>
    <property type="match status" value="1"/>
</dbReference>
<dbReference type="Proteomes" id="UP000219353">
    <property type="component" value="Unassembled WGS sequence"/>
</dbReference>
<evidence type="ECO:0000259" key="4">
    <source>
        <dbReference type="SMART" id="SM00062"/>
    </source>
</evidence>
<protein>
    <submittedName>
        <fullName evidence="5">ABC-type amino acid transport substrate-binding protein</fullName>
    </submittedName>
</protein>
<proteinExistence type="inferred from homology"/>
<evidence type="ECO:0000313" key="5">
    <source>
        <dbReference type="EMBL" id="SNY56701.1"/>
    </source>
</evidence>
<reference evidence="6" key="1">
    <citation type="submission" date="2017-09" db="EMBL/GenBank/DDBJ databases">
        <authorList>
            <person name="Varghese N."/>
            <person name="Submissions S."/>
        </authorList>
    </citation>
    <scope>NUCLEOTIDE SEQUENCE [LARGE SCALE GENOMIC DNA]</scope>
    <source>
        <strain evidence="6">CGMCC 1.12461</strain>
    </source>
</reference>